<protein>
    <submittedName>
        <fullName evidence="1">Uncharacterized protein</fullName>
    </submittedName>
</protein>
<organism evidence="1 2">
    <name type="scientific">Streptococcus pyogenes serotype M49 (strain NZ131)</name>
    <dbReference type="NCBI Taxonomy" id="471876"/>
    <lineage>
        <taxon>Bacteria</taxon>
        <taxon>Bacillati</taxon>
        <taxon>Bacillota</taxon>
        <taxon>Bacilli</taxon>
        <taxon>Lactobacillales</taxon>
        <taxon>Streptococcaceae</taxon>
        <taxon>Streptococcus</taxon>
    </lineage>
</organism>
<dbReference type="HOGENOM" id="CLU_2774259_0_0_9"/>
<reference evidence="1 2" key="1">
    <citation type="journal article" date="2008" name="J. Bacteriol.">
        <title>Genome sequence of a nephritogenic and highly transformable M49 strain of Streptococcus pyogenes.</title>
        <authorList>
            <person name="McShan W.M."/>
            <person name="Ferretti J.J."/>
            <person name="Karasawa T."/>
            <person name="Suvorov A.N."/>
            <person name="Lin S."/>
            <person name="Qin B."/>
            <person name="Jia H."/>
            <person name="Kenton S."/>
            <person name="Najar F."/>
            <person name="Wu H."/>
            <person name="Scott J."/>
            <person name="Roe B.A."/>
            <person name="Savic D.J."/>
        </authorList>
    </citation>
    <scope>NUCLEOTIDE SEQUENCE [LARGE SCALE GENOMIC DNA]</scope>
    <source>
        <strain evidence="1 2">NZ131</strain>
    </source>
</reference>
<dbReference type="AlphaFoldDB" id="A0A0H3BYD8"/>
<name>A0A0H3BYD8_STRPZ</name>
<evidence type="ECO:0000313" key="2">
    <source>
        <dbReference type="Proteomes" id="UP000001039"/>
    </source>
</evidence>
<dbReference type="KEGG" id="soz:Spy49_1373"/>
<dbReference type="EMBL" id="CP000829">
    <property type="protein sequence ID" value="ACI61651.1"/>
    <property type="molecule type" value="Genomic_DNA"/>
</dbReference>
<accession>A0A0H3BYD8</accession>
<evidence type="ECO:0000313" key="1">
    <source>
        <dbReference type="EMBL" id="ACI61651.1"/>
    </source>
</evidence>
<sequence length="69" mass="8155">MYLGGISLFSQSRRRVQIRKRVFTRFSLCSNNRTCIPFLKYFDVSIFTFYLAKNRGLVQPLNSDINVTR</sequence>
<gene>
    <name evidence="1" type="ordered locus">Spy49_1373</name>
</gene>
<dbReference type="Proteomes" id="UP000001039">
    <property type="component" value="Chromosome"/>
</dbReference>
<proteinExistence type="predicted"/>